<organism evidence="1 2">
    <name type="scientific">Streptococcus iniae</name>
    <name type="common">Streptococcus shiloi</name>
    <dbReference type="NCBI Taxonomy" id="1346"/>
    <lineage>
        <taxon>Bacteria</taxon>
        <taxon>Bacillati</taxon>
        <taxon>Bacillota</taxon>
        <taxon>Bacilli</taxon>
        <taxon>Lactobacillales</taxon>
        <taxon>Streptococcaceae</taxon>
        <taxon>Streptococcus</taxon>
    </lineage>
</organism>
<evidence type="ECO:0000313" key="1">
    <source>
        <dbReference type="EMBL" id="RLU57786.1"/>
    </source>
</evidence>
<gene>
    <name evidence="1" type="ORF">DIY07_03370</name>
</gene>
<name>A0A3L8GIT2_STRIN</name>
<dbReference type="OrthoDB" id="2052454at2"/>
<evidence type="ECO:0000313" key="2">
    <source>
        <dbReference type="Proteomes" id="UP000269148"/>
    </source>
</evidence>
<reference evidence="1 2" key="1">
    <citation type="submission" date="2018-06" db="EMBL/GenBank/DDBJ databases">
        <title>Mutators as drivers of adaptation in pathogenic bacteria and a risk factor for host jumps and vaccine escape.</title>
        <authorList>
            <person name="Barnes A.C."/>
            <person name="Silayeva O."/>
        </authorList>
    </citation>
    <scope>NUCLEOTIDE SEQUENCE [LARGE SCALE GENOMIC DNA]</scope>
    <source>
        <strain evidence="1 2">QMA0445</strain>
    </source>
</reference>
<protein>
    <submittedName>
        <fullName evidence="1">Uncharacterized protein</fullName>
    </submittedName>
</protein>
<accession>A0A3L8GIT2</accession>
<dbReference type="EMBL" id="QLQD01000034">
    <property type="protein sequence ID" value="RLU57786.1"/>
    <property type="molecule type" value="Genomic_DNA"/>
</dbReference>
<proteinExistence type="predicted"/>
<dbReference type="RefSeq" id="WP_058621793.1">
    <property type="nucleotide sequence ID" value="NZ_QLQC01000036.1"/>
</dbReference>
<dbReference type="AlphaFoldDB" id="A0A3L8GIT2"/>
<sequence>MNEMIIKRLSPSKSVEDLLIKKTSDLNWKYVDVLFSFKGIYTLGIKAFYPNKVSTVPNGTVLYPIENEVENRRQRLYSGAYLLNHFEEYQELNTLKELHEFIQVYETLGNLIPVWPGANSHRGVFGVYDLADLYFYDSKIEEFGRSFYNNFFTETSVYNFTRFCQQGSGIPYDIQDYLSMDREEYRRFLNHIVQVIQDRNNQFPSTNL</sequence>
<dbReference type="Proteomes" id="UP000269148">
    <property type="component" value="Unassembled WGS sequence"/>
</dbReference>
<comment type="caution">
    <text evidence="1">The sequence shown here is derived from an EMBL/GenBank/DDBJ whole genome shotgun (WGS) entry which is preliminary data.</text>
</comment>